<dbReference type="Pfam" id="PF00340">
    <property type="entry name" value="IL1"/>
    <property type="match status" value="1"/>
</dbReference>
<dbReference type="GO" id="GO:0005615">
    <property type="term" value="C:extracellular space"/>
    <property type="evidence" value="ECO:0007669"/>
    <property type="project" value="UniProtKB-KW"/>
</dbReference>
<dbReference type="PANTHER" id="PTHR10078">
    <property type="entry name" value="INTERLEUKIN-1 FAMILY MEMBER"/>
    <property type="match status" value="1"/>
</dbReference>
<evidence type="ECO:0000256" key="4">
    <source>
        <dbReference type="ARBA" id="ARBA00010448"/>
    </source>
</evidence>
<dbReference type="SUPFAM" id="SSF50353">
    <property type="entry name" value="Cytokine"/>
    <property type="match status" value="1"/>
</dbReference>
<dbReference type="GO" id="GO:0006955">
    <property type="term" value="P:immune response"/>
    <property type="evidence" value="ECO:0007669"/>
    <property type="project" value="InterPro"/>
</dbReference>
<dbReference type="InterPro" id="IPR008996">
    <property type="entry name" value="IL1/FGF"/>
</dbReference>
<organism evidence="13">
    <name type="scientific">Hemibarbus labeo</name>
    <name type="common">barbel steed</name>
    <dbReference type="NCBI Taxonomy" id="328524"/>
    <lineage>
        <taxon>Eukaryota</taxon>
        <taxon>Metazoa</taxon>
        <taxon>Chordata</taxon>
        <taxon>Craniata</taxon>
        <taxon>Vertebrata</taxon>
        <taxon>Euteleostomi</taxon>
        <taxon>Actinopterygii</taxon>
        <taxon>Neopterygii</taxon>
        <taxon>Teleostei</taxon>
        <taxon>Ostariophysi</taxon>
        <taxon>Cypriniformes</taxon>
        <taxon>Gobionidae</taxon>
        <taxon>Hemibarbus-Squalidus clade</taxon>
        <taxon>Hemibarbus</taxon>
    </lineage>
</organism>
<evidence type="ECO:0000256" key="12">
    <source>
        <dbReference type="RuleBase" id="RU003753"/>
    </source>
</evidence>
<evidence type="ECO:0000256" key="2">
    <source>
        <dbReference type="ARBA" id="ARBA00004514"/>
    </source>
</evidence>
<keyword evidence="7 12" id="KW-0964">Secreted</keyword>
<comment type="similarity">
    <text evidence="4 12">Belongs to the IL-1 family.</text>
</comment>
<keyword evidence="10" id="KW-0458">Lysosome</keyword>
<dbReference type="InterPro" id="IPR020877">
    <property type="entry name" value="IL-1_CS"/>
</dbReference>
<dbReference type="GO" id="GO:0005149">
    <property type="term" value="F:interleukin-1 receptor binding"/>
    <property type="evidence" value="ECO:0007669"/>
    <property type="project" value="UniProtKB-UniRule"/>
</dbReference>
<evidence type="ECO:0000256" key="6">
    <source>
        <dbReference type="ARBA" id="ARBA00022514"/>
    </source>
</evidence>
<dbReference type="GO" id="GO:0019221">
    <property type="term" value="P:cytokine-mediated signaling pathway"/>
    <property type="evidence" value="ECO:0007669"/>
    <property type="project" value="TreeGrafter"/>
</dbReference>
<evidence type="ECO:0000256" key="3">
    <source>
        <dbReference type="ARBA" id="ARBA00004550"/>
    </source>
</evidence>
<dbReference type="GO" id="GO:0010628">
    <property type="term" value="P:positive regulation of gene expression"/>
    <property type="evidence" value="ECO:0007669"/>
    <property type="project" value="TreeGrafter"/>
</dbReference>
<evidence type="ECO:0000313" key="13">
    <source>
        <dbReference type="EMBL" id="AXY78937.1"/>
    </source>
</evidence>
<dbReference type="AlphaFoldDB" id="A0A5H2PC77"/>
<evidence type="ECO:0000256" key="7">
    <source>
        <dbReference type="ARBA" id="ARBA00022525"/>
    </source>
</evidence>
<dbReference type="GO" id="GO:0071222">
    <property type="term" value="P:cellular response to lipopolysaccharide"/>
    <property type="evidence" value="ECO:0007669"/>
    <property type="project" value="TreeGrafter"/>
</dbReference>
<dbReference type="InterPro" id="IPR000975">
    <property type="entry name" value="IL-1_fam"/>
</dbReference>
<proteinExistence type="evidence at transcript level"/>
<reference evidence="13" key="1">
    <citation type="submission" date="2018-09" db="EMBL/GenBank/DDBJ databases">
        <title>A new liver-expressed antimicrobial peptide 2 from barbel steed (Hemibarbus labeo) with antimicrobial activity and its effect on monocyte/macrophage activation.</title>
        <authorList>
            <person name="Chen J."/>
            <person name="Lv Y.P."/>
        </authorList>
    </citation>
    <scope>NUCLEOTIDE SEQUENCE</scope>
</reference>
<evidence type="ECO:0000256" key="8">
    <source>
        <dbReference type="ARBA" id="ARBA00022620"/>
    </source>
</evidence>
<dbReference type="Gene3D" id="2.80.10.50">
    <property type="match status" value="1"/>
</dbReference>
<dbReference type="GO" id="GO:0005764">
    <property type="term" value="C:lysosome"/>
    <property type="evidence" value="ECO:0007669"/>
    <property type="project" value="UniProtKB-SubCell"/>
</dbReference>
<evidence type="ECO:0000256" key="11">
    <source>
        <dbReference type="ARBA" id="ARBA00023246"/>
    </source>
</evidence>
<sequence length="280" mass="31603">MACDRYDITLAYDDSSETDSAVYSDSAESDEMDCPDVSAMSCQCNMREGIKLEMWKHSTSMKHVVNIIIALKRMKHVKPKSSEFGEEEMLNIIMDNVIQERRMNGVEVTKPSYTKTNTIIQCNVCDQFKKTLVQKSDSDSSSHLLAVTLRDGNHQYKAQFSLSTYVSPSASPNASQPVCLAISKSNFYLACTKSDGSSPHLVLKEITDNLSTIKDGDLNKDLLFFRKETGVANNTFESVKYPGWFISTVYEDFERVDMCQLSSGDRYTSFTLEQKQVIRN</sequence>
<keyword evidence="11" id="KW-0497">Mitogen</keyword>
<dbReference type="GO" id="GO:0005829">
    <property type="term" value="C:cytosol"/>
    <property type="evidence" value="ECO:0007669"/>
    <property type="project" value="UniProtKB-SubCell"/>
</dbReference>
<dbReference type="PRINTS" id="PR00264">
    <property type="entry name" value="INTERLEUKIN1"/>
</dbReference>
<dbReference type="PRINTS" id="PR01359">
    <property type="entry name" value="INTRLEUKIN1B"/>
</dbReference>
<dbReference type="PRINTS" id="PR01357">
    <property type="entry name" value="INTRLEUKN1AB"/>
</dbReference>
<evidence type="ECO:0000256" key="9">
    <source>
        <dbReference type="ARBA" id="ARBA00023198"/>
    </source>
</evidence>
<keyword evidence="6" id="KW-0202">Cytokine</keyword>
<keyword evidence="8" id="KW-0666">Pyrogen</keyword>
<gene>
    <name evidence="13" type="primary">IL-1b</name>
</gene>
<dbReference type="PROSITE" id="PS00253">
    <property type="entry name" value="INTERLEUKIN_1"/>
    <property type="match status" value="1"/>
</dbReference>
<protein>
    <recommendedName>
        <fullName evidence="12">Interleukin-1</fullName>
    </recommendedName>
</protein>
<name>A0A5H2PC77_9TELE</name>
<dbReference type="SMART" id="SM00125">
    <property type="entry name" value="IL1"/>
    <property type="match status" value="1"/>
</dbReference>
<dbReference type="GO" id="GO:0001660">
    <property type="term" value="P:fever generation"/>
    <property type="evidence" value="ECO:0007669"/>
    <property type="project" value="UniProtKB-KW"/>
</dbReference>
<evidence type="ECO:0000256" key="1">
    <source>
        <dbReference type="ARBA" id="ARBA00004371"/>
    </source>
</evidence>
<keyword evidence="5" id="KW-0963">Cytoplasm</keyword>
<dbReference type="GO" id="GO:0051781">
    <property type="term" value="P:positive regulation of cell division"/>
    <property type="evidence" value="ECO:0007669"/>
    <property type="project" value="UniProtKB-KW"/>
</dbReference>
<comment type="subcellular location">
    <subcellularLocation>
        <location evidence="2">Cytoplasm</location>
        <location evidence="2">Cytosol</location>
    </subcellularLocation>
    <subcellularLocation>
        <location evidence="1">Lysosome</location>
    </subcellularLocation>
    <subcellularLocation>
        <location evidence="3">Secreted</location>
        <location evidence="3">Extracellular exosome</location>
    </subcellularLocation>
</comment>
<dbReference type="GO" id="GO:0042119">
    <property type="term" value="P:neutrophil activation"/>
    <property type="evidence" value="ECO:0007669"/>
    <property type="project" value="TreeGrafter"/>
</dbReference>
<dbReference type="GO" id="GO:0005125">
    <property type="term" value="F:cytokine activity"/>
    <property type="evidence" value="ECO:0007669"/>
    <property type="project" value="UniProtKB-UniRule"/>
</dbReference>
<dbReference type="GO" id="GO:1901222">
    <property type="term" value="P:regulation of non-canonical NF-kappaB signal transduction"/>
    <property type="evidence" value="ECO:0007669"/>
    <property type="project" value="TreeGrafter"/>
</dbReference>
<evidence type="ECO:0000256" key="10">
    <source>
        <dbReference type="ARBA" id="ARBA00023228"/>
    </source>
</evidence>
<accession>A0A5H2PC77</accession>
<evidence type="ECO:0000256" key="5">
    <source>
        <dbReference type="ARBA" id="ARBA00022490"/>
    </source>
</evidence>
<dbReference type="EMBL" id="MH843151">
    <property type="protein sequence ID" value="AXY78937.1"/>
    <property type="molecule type" value="mRNA"/>
</dbReference>
<keyword evidence="9" id="KW-0395">Inflammatory response</keyword>
<dbReference type="GO" id="GO:0048246">
    <property type="term" value="P:macrophage chemotaxis"/>
    <property type="evidence" value="ECO:0007669"/>
    <property type="project" value="TreeGrafter"/>
</dbReference>
<dbReference type="PANTHER" id="PTHR10078:SF30">
    <property type="entry name" value="INTERLEUKIN-1 BETA"/>
    <property type="match status" value="1"/>
</dbReference>